<evidence type="ECO:0000313" key="10">
    <source>
        <dbReference type="Proteomes" id="UP001321473"/>
    </source>
</evidence>
<dbReference type="PANTHER" id="PTHR12000:SF42">
    <property type="entry name" value="LEGUMAIN"/>
    <property type="match status" value="1"/>
</dbReference>
<dbReference type="AlphaFoldDB" id="A0AAQ4EMG6"/>
<organism evidence="9 10">
    <name type="scientific">Amblyomma americanum</name>
    <name type="common">Lone star tick</name>
    <dbReference type="NCBI Taxonomy" id="6943"/>
    <lineage>
        <taxon>Eukaryota</taxon>
        <taxon>Metazoa</taxon>
        <taxon>Ecdysozoa</taxon>
        <taxon>Arthropoda</taxon>
        <taxon>Chelicerata</taxon>
        <taxon>Arachnida</taxon>
        <taxon>Acari</taxon>
        <taxon>Parasitiformes</taxon>
        <taxon>Ixodida</taxon>
        <taxon>Ixodoidea</taxon>
        <taxon>Ixodidae</taxon>
        <taxon>Amblyomminae</taxon>
        <taxon>Amblyomma</taxon>
    </lineage>
</organism>
<evidence type="ECO:0000256" key="5">
    <source>
        <dbReference type="ARBA" id="ARBA00022729"/>
    </source>
</evidence>
<dbReference type="GO" id="GO:0005773">
    <property type="term" value="C:vacuole"/>
    <property type="evidence" value="ECO:0007669"/>
    <property type="project" value="GOC"/>
</dbReference>
<evidence type="ECO:0000259" key="8">
    <source>
        <dbReference type="Pfam" id="PF20985"/>
    </source>
</evidence>
<comment type="caution">
    <text evidence="9">The sequence shown here is derived from an EMBL/GenBank/DDBJ whole genome shotgun (WGS) entry which is preliminary data.</text>
</comment>
<keyword evidence="5" id="KW-0732">Signal</keyword>
<dbReference type="CDD" id="cd21115">
    <property type="entry name" value="legumain_C"/>
    <property type="match status" value="1"/>
</dbReference>
<dbReference type="Pfam" id="PF01650">
    <property type="entry name" value="Peptidase_C13"/>
    <property type="match status" value="3"/>
</dbReference>
<keyword evidence="4" id="KW-0645">Protease</keyword>
<evidence type="ECO:0000256" key="3">
    <source>
        <dbReference type="ARBA" id="ARBA00012628"/>
    </source>
</evidence>
<comment type="similarity">
    <text evidence="2">Belongs to the peptidase C13 family.</text>
</comment>
<dbReference type="Pfam" id="PF20985">
    <property type="entry name" value="Legum_prodom"/>
    <property type="match status" value="1"/>
</dbReference>
<dbReference type="EMBL" id="JARKHS020013683">
    <property type="protein sequence ID" value="KAK8775821.1"/>
    <property type="molecule type" value="Genomic_DNA"/>
</dbReference>
<dbReference type="EC" id="3.4.22.34" evidence="3"/>
<dbReference type="Proteomes" id="UP001321473">
    <property type="component" value="Unassembled WGS sequence"/>
</dbReference>
<dbReference type="GO" id="GO:0004197">
    <property type="term" value="F:cysteine-type endopeptidase activity"/>
    <property type="evidence" value="ECO:0007669"/>
    <property type="project" value="UniProtKB-EC"/>
</dbReference>
<dbReference type="GO" id="GO:0006624">
    <property type="term" value="P:vacuolar protein processing"/>
    <property type="evidence" value="ECO:0007669"/>
    <property type="project" value="TreeGrafter"/>
</dbReference>
<reference evidence="9 10" key="1">
    <citation type="journal article" date="2023" name="Arcadia Sci">
        <title>De novo assembly of a long-read Amblyomma americanum tick genome.</title>
        <authorList>
            <person name="Chou S."/>
            <person name="Poskanzer K.E."/>
            <person name="Rollins M."/>
            <person name="Thuy-Boun P.S."/>
        </authorList>
    </citation>
    <scope>NUCLEOTIDE SEQUENCE [LARGE SCALE GENOMIC DNA]</scope>
    <source>
        <strain evidence="9">F_SG_1</strain>
        <tissue evidence="9">Salivary glands</tissue>
    </source>
</reference>
<keyword evidence="7" id="KW-0788">Thiol protease</keyword>
<comment type="catalytic activity">
    <reaction evidence="1">
        <text>Hydrolysis of proteins and small molecule substrates at -Asn-|-Xaa- bonds.</text>
        <dbReference type="EC" id="3.4.22.34"/>
    </reaction>
</comment>
<feature type="domain" description="Legumain prodomain" evidence="8">
    <location>
        <begin position="476"/>
        <end position="567"/>
    </location>
</feature>
<dbReference type="InterPro" id="IPR048501">
    <property type="entry name" value="Legum_prodom"/>
</dbReference>
<evidence type="ECO:0000256" key="1">
    <source>
        <dbReference type="ARBA" id="ARBA00000810"/>
    </source>
</evidence>
<sequence>MVIFNHPNRPDVHQGVPKDYTGDLVTAQNFLEILQGKNINGGSNKDIASGSKYHIFTYFSGHGAKGLNHLPKDIDVYATTAANPNKPSYACYWDDYRYAYLGNEQTANWMEDSDAHDLRKRTFSEQYRFVKAETKSSHVMLYGDYVMGDLKIIASNALPGRSKYNDGGEDGAPRIWALLLAGSKGYENYRHQADICHAYQVLRNHGVPDERIVVMMYDDIADNPENPKRGSIYNHPFGLNVYEGVPKDYTGGLVTTEIFLQVLQGNKVTVGSGKVIASGPKDHIFFVFSGNGAPGFIQFPEGQSFFSFDLSDVLKRMRTSHKFAKMVIYMDSSNAGSMFSADSNEHPQVYSMTATNPYDTSYSCYWDAQIKAFLGSQFSVIWMQDSDKVDLNTETIYDQFIRVQKETIHSHVRAYGDMKIANDYVSAFQGSQNANPINLPEVACAPTSNRDLPVTALKNKLDKAGDLNVERSLRYKLKKILRKRYFLEAKMNLTALFVARENAKSLLSAKKPLTNIDCYVTAVQEFNNLCFNLAENPYALHHLYVFVNACELRYKPAEIVKAMKVVCTHPSETGIV</sequence>
<proteinExistence type="inferred from homology"/>
<dbReference type="GO" id="GO:0051603">
    <property type="term" value="P:proteolysis involved in protein catabolic process"/>
    <property type="evidence" value="ECO:0007669"/>
    <property type="project" value="TreeGrafter"/>
</dbReference>
<dbReference type="InterPro" id="IPR046427">
    <property type="entry name" value="Legumain_prodom_sf"/>
</dbReference>
<evidence type="ECO:0000256" key="4">
    <source>
        <dbReference type="ARBA" id="ARBA00022670"/>
    </source>
</evidence>
<dbReference type="PRINTS" id="PR00776">
    <property type="entry name" value="HEMOGLOBNASE"/>
</dbReference>
<protein>
    <recommendedName>
        <fullName evidence="3">legumain</fullName>
        <ecNumber evidence="3">3.4.22.34</ecNumber>
    </recommendedName>
</protein>
<keyword evidence="10" id="KW-1185">Reference proteome</keyword>
<dbReference type="Gene3D" id="3.40.50.1460">
    <property type="match status" value="3"/>
</dbReference>
<name>A0AAQ4EMG6_AMBAM</name>
<dbReference type="Gene3D" id="1.10.132.130">
    <property type="match status" value="1"/>
</dbReference>
<accession>A0AAQ4EMG6</accession>
<dbReference type="InterPro" id="IPR001096">
    <property type="entry name" value="Peptidase_C13"/>
</dbReference>
<keyword evidence="6" id="KW-0378">Hydrolase</keyword>
<dbReference type="FunFam" id="3.40.50.1460:FF:000006">
    <property type="entry name" value="Legumain"/>
    <property type="match status" value="1"/>
</dbReference>
<dbReference type="PANTHER" id="PTHR12000">
    <property type="entry name" value="HEMOGLOBINASE FAMILY MEMBER"/>
    <property type="match status" value="1"/>
</dbReference>
<evidence type="ECO:0000256" key="7">
    <source>
        <dbReference type="ARBA" id="ARBA00022807"/>
    </source>
</evidence>
<evidence type="ECO:0000256" key="6">
    <source>
        <dbReference type="ARBA" id="ARBA00022801"/>
    </source>
</evidence>
<evidence type="ECO:0000313" key="9">
    <source>
        <dbReference type="EMBL" id="KAK8775821.1"/>
    </source>
</evidence>
<evidence type="ECO:0000256" key="2">
    <source>
        <dbReference type="ARBA" id="ARBA00009941"/>
    </source>
</evidence>
<gene>
    <name evidence="9" type="ORF">V5799_030832</name>
</gene>